<evidence type="ECO:0000256" key="8">
    <source>
        <dbReference type="SAM" id="MobiDB-lite"/>
    </source>
</evidence>
<dbReference type="NCBIfam" id="NF003230">
    <property type="entry name" value="PRK04195.1-6"/>
    <property type="match status" value="1"/>
</dbReference>
<keyword evidence="3 7" id="KW-0235">DNA replication</keyword>
<dbReference type="KEGG" id="mig:Metig_1713"/>
<dbReference type="NCBIfam" id="NF003229">
    <property type="entry name" value="PRK04195.1-5"/>
    <property type="match status" value="1"/>
</dbReference>
<dbReference type="Pfam" id="PF21960">
    <property type="entry name" value="RCF1-5-like_lid"/>
    <property type="match status" value="1"/>
</dbReference>
<dbReference type="HOGENOM" id="CLU_027255_1_1_2"/>
<evidence type="ECO:0000256" key="2">
    <source>
        <dbReference type="ARBA" id="ARBA00014793"/>
    </source>
</evidence>
<dbReference type="PANTHER" id="PTHR23389">
    <property type="entry name" value="CHROMOSOME TRANSMISSION FIDELITY FACTOR 18"/>
    <property type="match status" value="1"/>
</dbReference>
<protein>
    <recommendedName>
        <fullName evidence="2 7">Replication factor C large subunit</fullName>
        <shortName evidence="7">RFC large subunit</shortName>
    </recommendedName>
    <alternativeName>
        <fullName evidence="6 7">Clamp loader large subunit</fullName>
    </alternativeName>
</protein>
<keyword evidence="5 7" id="KW-0067">ATP-binding</keyword>
<dbReference type="STRING" id="880724.Metig_1713"/>
<dbReference type="SMART" id="SM00382">
    <property type="entry name" value="AAA"/>
    <property type="match status" value="1"/>
</dbReference>
<dbReference type="InterPro" id="IPR047854">
    <property type="entry name" value="RFC_lid"/>
</dbReference>
<comment type="subunit">
    <text evidence="7">Heteromultimer composed of small subunits (RfcS) and large subunits (RfcL).</text>
</comment>
<name>F6BBW5_METIK</name>
<dbReference type="Gene3D" id="1.10.8.60">
    <property type="match status" value="1"/>
</dbReference>
<evidence type="ECO:0000259" key="9">
    <source>
        <dbReference type="SMART" id="SM00382"/>
    </source>
</evidence>
<feature type="compositionally biased region" description="Basic and acidic residues" evidence="8">
    <location>
        <begin position="461"/>
        <end position="478"/>
    </location>
</feature>
<reference evidence="10 11" key="1">
    <citation type="submission" date="2011-05" db="EMBL/GenBank/DDBJ databases">
        <title>Complete sequence of Methanotorris igneus Kol 5.</title>
        <authorList>
            <consortium name="US DOE Joint Genome Institute"/>
            <person name="Lucas S."/>
            <person name="Han J."/>
            <person name="Lapidus A."/>
            <person name="Cheng J.-F."/>
            <person name="Goodwin L."/>
            <person name="Pitluck S."/>
            <person name="Peters L."/>
            <person name="Mikhailova N."/>
            <person name="Chertkov O."/>
            <person name="Han C."/>
            <person name="Tapia R."/>
            <person name="Land M."/>
            <person name="Hauser L."/>
            <person name="Kyrpides N."/>
            <person name="Ivanova N."/>
            <person name="Pagani I."/>
            <person name="Sieprawska-Lupa M."/>
            <person name="Whitman W."/>
            <person name="Woyke T."/>
        </authorList>
    </citation>
    <scope>NUCLEOTIDE SEQUENCE [LARGE SCALE GENOMIC DNA]</scope>
    <source>
        <strain evidence="11">DSM 5666 / JCM 11834 / Kol 5</strain>
    </source>
</reference>
<accession>F6BBW5</accession>
<dbReference type="OrthoDB" id="8658at2157"/>
<keyword evidence="4 7" id="KW-0547">Nucleotide-binding</keyword>
<evidence type="ECO:0000256" key="7">
    <source>
        <dbReference type="HAMAP-Rule" id="MF_01508"/>
    </source>
</evidence>
<organism evidence="11">
    <name type="scientific">Methanotorris igneus (strain DSM 5666 / JCM 11834 / Kol 5)</name>
    <dbReference type="NCBI Taxonomy" id="880724"/>
    <lineage>
        <taxon>Archaea</taxon>
        <taxon>Methanobacteriati</taxon>
        <taxon>Methanobacteriota</taxon>
        <taxon>Methanomada group</taxon>
        <taxon>Methanococci</taxon>
        <taxon>Methanococcales</taxon>
        <taxon>Methanocaldococcaceae</taxon>
        <taxon>Methanotorris</taxon>
    </lineage>
</organism>
<dbReference type="GeneID" id="10644587"/>
<evidence type="ECO:0000256" key="6">
    <source>
        <dbReference type="ARBA" id="ARBA00032141"/>
    </source>
</evidence>
<feature type="region of interest" description="Disordered" evidence="8">
    <location>
        <begin position="461"/>
        <end position="502"/>
    </location>
</feature>
<dbReference type="GO" id="GO:0005524">
    <property type="term" value="F:ATP binding"/>
    <property type="evidence" value="ECO:0007669"/>
    <property type="project" value="UniProtKB-UniRule"/>
</dbReference>
<keyword evidence="11" id="KW-1185">Reference proteome</keyword>
<evidence type="ECO:0000256" key="1">
    <source>
        <dbReference type="ARBA" id="ARBA00006878"/>
    </source>
</evidence>
<dbReference type="PANTHER" id="PTHR23389:SF6">
    <property type="entry name" value="REPLICATION FACTOR C SUBUNIT 1"/>
    <property type="match status" value="1"/>
</dbReference>
<comment type="function">
    <text evidence="7">Part of the RFC clamp loader complex which loads the PCNA sliding clamp onto DNA.</text>
</comment>
<dbReference type="InterPro" id="IPR003959">
    <property type="entry name" value="ATPase_AAA_core"/>
</dbReference>
<dbReference type="SUPFAM" id="SSF52540">
    <property type="entry name" value="P-loop containing nucleoside triphosphate hydrolases"/>
    <property type="match status" value="1"/>
</dbReference>
<dbReference type="InterPro" id="IPR023935">
    <property type="entry name" value="Rep_factor-C_lsu"/>
</dbReference>
<feature type="binding site" evidence="7">
    <location>
        <begin position="46"/>
        <end position="53"/>
    </location>
    <ligand>
        <name>ATP</name>
        <dbReference type="ChEBI" id="CHEBI:30616"/>
    </ligand>
</feature>
<dbReference type="GO" id="GO:0016887">
    <property type="term" value="F:ATP hydrolysis activity"/>
    <property type="evidence" value="ECO:0007669"/>
    <property type="project" value="InterPro"/>
</dbReference>
<gene>
    <name evidence="7" type="primary">rfcL</name>
    <name evidence="10" type="ordered locus">Metig_1713</name>
</gene>
<dbReference type="CDD" id="cd00009">
    <property type="entry name" value="AAA"/>
    <property type="match status" value="1"/>
</dbReference>
<dbReference type="GO" id="GO:0003689">
    <property type="term" value="F:DNA clamp loader activity"/>
    <property type="evidence" value="ECO:0007669"/>
    <property type="project" value="UniProtKB-UniRule"/>
</dbReference>
<evidence type="ECO:0000256" key="5">
    <source>
        <dbReference type="ARBA" id="ARBA00022840"/>
    </source>
</evidence>
<evidence type="ECO:0000313" key="11">
    <source>
        <dbReference type="Proteomes" id="UP000009227"/>
    </source>
</evidence>
<comment type="similarity">
    <text evidence="1 7">Belongs to the activator 1 small subunits family. RfcL subfamily.</text>
</comment>
<dbReference type="InterPro" id="IPR027417">
    <property type="entry name" value="P-loop_NTPase"/>
</dbReference>
<dbReference type="AlphaFoldDB" id="F6BBW5"/>
<feature type="domain" description="AAA+ ATPase" evidence="9">
    <location>
        <begin position="38"/>
        <end position="160"/>
    </location>
</feature>
<dbReference type="InterPro" id="IPR003593">
    <property type="entry name" value="AAA+_ATPase"/>
</dbReference>
<dbReference type="Pfam" id="PF00004">
    <property type="entry name" value="AAA"/>
    <property type="match status" value="1"/>
</dbReference>
<evidence type="ECO:0000313" key="10">
    <source>
        <dbReference type="EMBL" id="AEF97245.1"/>
    </source>
</evidence>
<dbReference type="CDD" id="cd18140">
    <property type="entry name" value="HLD_clamp_RFC"/>
    <property type="match status" value="1"/>
</dbReference>
<dbReference type="GO" id="GO:0006260">
    <property type="term" value="P:DNA replication"/>
    <property type="evidence" value="ECO:0007669"/>
    <property type="project" value="UniProtKB-UniRule"/>
</dbReference>
<dbReference type="EMBL" id="CP002737">
    <property type="protein sequence ID" value="AEF97245.1"/>
    <property type="molecule type" value="Genomic_DNA"/>
</dbReference>
<dbReference type="RefSeq" id="WP_013799834.1">
    <property type="nucleotide sequence ID" value="NC_015562.1"/>
</dbReference>
<evidence type="ECO:0000256" key="4">
    <source>
        <dbReference type="ARBA" id="ARBA00022741"/>
    </source>
</evidence>
<sequence>MLEWVEKYRPKTLKEVAGHNEIKEKLKKWIEDHIKGKNPKPIILVGNPGCGKTTLAHALANDYGFDVIELNASDKRNRAAIRHIVGTAASSKSLTGKNILIILDEVDGISGTEDSGGVSEILKVIKEAKNPIILTANDIYKPTLKPLRDVCEVINVPNVHTNTILAVLKRIAEKEGLDVDEKTLKIIAKHSGGDLRAAINDLEALALGGEISPEIASKLPDRDTERTIFDAMRIIFKTTHYDIATLALMNCNEDLQTVEEWLAENIPNEYKKLEDIERAYDYLSKADIFLGRVYKRQYFGLWKFASALMTAGVALAKDEKYRGFTKYSYPSVLNLLTKTKAKREVLKKILKKIGEKTHASSKRAREDLELLKAIIENNIEMGADLVRYFGITKEELENIVDKKLVSEIFKIIEKKKKEEQKEKKEKKIKEKIVEEKEKKEKIEEKVEEKIIQKEKEETKEIKVEETKEQKEEVKEEKKSKKTKKSEKKEEKAKQLTLDAFFK</sequence>
<proteinExistence type="inferred from homology"/>
<dbReference type="HAMAP" id="MF_01508">
    <property type="entry name" value="RfcL"/>
    <property type="match status" value="1"/>
</dbReference>
<dbReference type="Gene3D" id="3.40.50.300">
    <property type="entry name" value="P-loop containing nucleotide triphosphate hydrolases"/>
    <property type="match status" value="1"/>
</dbReference>
<evidence type="ECO:0000256" key="3">
    <source>
        <dbReference type="ARBA" id="ARBA00022705"/>
    </source>
</evidence>
<dbReference type="Proteomes" id="UP000009227">
    <property type="component" value="Chromosome"/>
</dbReference>